<accession>A0ABV7J622</accession>
<dbReference type="CDD" id="cd04301">
    <property type="entry name" value="NAT_SF"/>
    <property type="match status" value="1"/>
</dbReference>
<name>A0ABV7J622_9GAMM</name>
<dbReference type="Pfam" id="PF00583">
    <property type="entry name" value="Acetyltransf_1"/>
    <property type="match status" value="1"/>
</dbReference>
<dbReference type="InterPro" id="IPR016181">
    <property type="entry name" value="Acyl_CoA_acyltransferase"/>
</dbReference>
<protein>
    <submittedName>
        <fullName evidence="3">GNAT family N-acetyltransferase</fullName>
        <ecNumber evidence="3">2.3.-.-</ecNumber>
    </submittedName>
</protein>
<dbReference type="InterPro" id="IPR000182">
    <property type="entry name" value="GNAT_dom"/>
</dbReference>
<dbReference type="SUPFAM" id="SSF55729">
    <property type="entry name" value="Acyl-CoA N-acyltransferases (Nat)"/>
    <property type="match status" value="1"/>
</dbReference>
<dbReference type="InterPro" id="IPR050769">
    <property type="entry name" value="NAT_camello-type"/>
</dbReference>
<comment type="caution">
    <text evidence="3">The sequence shown here is derived from an EMBL/GenBank/DDBJ whole genome shotgun (WGS) entry which is preliminary data.</text>
</comment>
<evidence type="ECO:0000313" key="4">
    <source>
        <dbReference type="Proteomes" id="UP001595533"/>
    </source>
</evidence>
<dbReference type="GO" id="GO:0016746">
    <property type="term" value="F:acyltransferase activity"/>
    <property type="evidence" value="ECO:0007669"/>
    <property type="project" value="UniProtKB-KW"/>
</dbReference>
<keyword evidence="4" id="KW-1185">Reference proteome</keyword>
<dbReference type="EC" id="2.3.-.-" evidence="3"/>
<sequence>MNDHSTSSALTISRHQHSLGTYFKSLNEEWLTRFFVIEPIDQQVLSHPEKIIQEGGQILYAKLGQQVVGCVALKHHGKGVFELTKMAVTAQSQAKGIGAELMTQCIQEFGELGGKQLYLESHSSLAPAIKLYERFGFVRKAHPFESEYQRSDYYMLYQPQESFADS</sequence>
<proteinExistence type="predicted"/>
<dbReference type="PANTHER" id="PTHR13947:SF37">
    <property type="entry name" value="LD18367P"/>
    <property type="match status" value="1"/>
</dbReference>
<dbReference type="Proteomes" id="UP001595533">
    <property type="component" value="Unassembled WGS sequence"/>
</dbReference>
<gene>
    <name evidence="3" type="ORF">ACFODZ_04560</name>
</gene>
<dbReference type="PROSITE" id="PS51186">
    <property type="entry name" value="GNAT"/>
    <property type="match status" value="1"/>
</dbReference>
<dbReference type="EMBL" id="JBHRTS010000002">
    <property type="protein sequence ID" value="MFC3193515.1"/>
    <property type="molecule type" value="Genomic_DNA"/>
</dbReference>
<evidence type="ECO:0000256" key="1">
    <source>
        <dbReference type="ARBA" id="ARBA00022679"/>
    </source>
</evidence>
<keyword evidence="3" id="KW-0012">Acyltransferase</keyword>
<dbReference type="PANTHER" id="PTHR13947">
    <property type="entry name" value="GNAT FAMILY N-ACETYLTRANSFERASE"/>
    <property type="match status" value="1"/>
</dbReference>
<evidence type="ECO:0000313" key="3">
    <source>
        <dbReference type="EMBL" id="MFC3193515.1"/>
    </source>
</evidence>
<keyword evidence="1 3" id="KW-0808">Transferase</keyword>
<dbReference type="Gene3D" id="3.40.630.30">
    <property type="match status" value="1"/>
</dbReference>
<evidence type="ECO:0000259" key="2">
    <source>
        <dbReference type="PROSITE" id="PS51186"/>
    </source>
</evidence>
<feature type="domain" description="N-acetyltransferase" evidence="2">
    <location>
        <begin position="10"/>
        <end position="160"/>
    </location>
</feature>
<reference evidence="4" key="1">
    <citation type="journal article" date="2019" name="Int. J. Syst. Evol. Microbiol.">
        <title>The Global Catalogue of Microorganisms (GCM) 10K type strain sequencing project: providing services to taxonomists for standard genome sequencing and annotation.</title>
        <authorList>
            <consortium name="The Broad Institute Genomics Platform"/>
            <consortium name="The Broad Institute Genome Sequencing Center for Infectious Disease"/>
            <person name="Wu L."/>
            <person name="Ma J."/>
        </authorList>
    </citation>
    <scope>NUCLEOTIDE SEQUENCE [LARGE SCALE GENOMIC DNA]</scope>
    <source>
        <strain evidence="4">KCTC 42953</strain>
    </source>
</reference>
<organism evidence="3 4">
    <name type="scientific">Marinicella sediminis</name>
    <dbReference type="NCBI Taxonomy" id="1792834"/>
    <lineage>
        <taxon>Bacteria</taxon>
        <taxon>Pseudomonadati</taxon>
        <taxon>Pseudomonadota</taxon>
        <taxon>Gammaproteobacteria</taxon>
        <taxon>Lysobacterales</taxon>
        <taxon>Marinicellaceae</taxon>
        <taxon>Marinicella</taxon>
    </lineage>
</organism>
<dbReference type="RefSeq" id="WP_077410341.1">
    <property type="nucleotide sequence ID" value="NZ_JBHRTS010000002.1"/>
</dbReference>